<evidence type="ECO:0000256" key="1">
    <source>
        <dbReference type="SAM" id="Phobius"/>
    </source>
</evidence>
<proteinExistence type="predicted"/>
<dbReference type="RefSeq" id="WP_345338271.1">
    <property type="nucleotide sequence ID" value="NZ_BAABLI010000005.1"/>
</dbReference>
<keyword evidence="3" id="KW-1185">Reference proteome</keyword>
<evidence type="ECO:0000313" key="3">
    <source>
        <dbReference type="Proteomes" id="UP001597380"/>
    </source>
</evidence>
<keyword evidence="1" id="KW-0812">Transmembrane</keyword>
<evidence type="ECO:0000313" key="2">
    <source>
        <dbReference type="EMBL" id="MFD2095117.1"/>
    </source>
</evidence>
<dbReference type="Proteomes" id="UP001597380">
    <property type="component" value="Unassembled WGS sequence"/>
</dbReference>
<feature type="transmembrane region" description="Helical" evidence="1">
    <location>
        <begin position="60"/>
        <end position="81"/>
    </location>
</feature>
<gene>
    <name evidence="2" type="ORF">ACFSJ3_03910</name>
</gene>
<sequence>MSDDTNKNSLPSGSSDNAWRLYLAGGLIFIGFVAAGVWGFGDLKLLVVNEHLVESGGDIFLKYLFLALAIERAAAVFVSNYRNRKAVDWSLRISRIKETLDNAEQPVDVLSMVYGREIRVARGVLDSQMLDLLPKVKDGASAEEYRAVLLCLKHSYEFAKARHQSLCNRDITFFVFISGIVLAFLGLSILGDVLADIQGLNNTQEIFLRFADVLITGGLLGGGSSGLNFASTRFAELMKKG</sequence>
<feature type="transmembrane region" description="Helical" evidence="1">
    <location>
        <begin position="21"/>
        <end position="40"/>
    </location>
</feature>
<protein>
    <recommendedName>
        <fullName evidence="4">MotA/TolQ/ExbB proton channel domain-containing protein</fullName>
    </recommendedName>
</protein>
<keyword evidence="1" id="KW-0472">Membrane</keyword>
<comment type="caution">
    <text evidence="2">The sequence shown here is derived from an EMBL/GenBank/DDBJ whole genome shotgun (WGS) entry which is preliminary data.</text>
</comment>
<feature type="transmembrane region" description="Helical" evidence="1">
    <location>
        <begin position="171"/>
        <end position="194"/>
    </location>
</feature>
<accession>A0ABW4XJF9</accession>
<name>A0ABW4XJF9_9GAMM</name>
<keyword evidence="1" id="KW-1133">Transmembrane helix</keyword>
<evidence type="ECO:0008006" key="4">
    <source>
        <dbReference type="Google" id="ProtNLM"/>
    </source>
</evidence>
<dbReference type="EMBL" id="JBHUHT010000008">
    <property type="protein sequence ID" value="MFD2095117.1"/>
    <property type="molecule type" value="Genomic_DNA"/>
</dbReference>
<organism evidence="2 3">
    <name type="scientific">Corallincola platygyrae</name>
    <dbReference type="NCBI Taxonomy" id="1193278"/>
    <lineage>
        <taxon>Bacteria</taxon>
        <taxon>Pseudomonadati</taxon>
        <taxon>Pseudomonadota</taxon>
        <taxon>Gammaproteobacteria</taxon>
        <taxon>Alteromonadales</taxon>
        <taxon>Psychromonadaceae</taxon>
        <taxon>Corallincola</taxon>
    </lineage>
</organism>
<reference evidence="3" key="1">
    <citation type="journal article" date="2019" name="Int. J. Syst. Evol. Microbiol.">
        <title>The Global Catalogue of Microorganisms (GCM) 10K type strain sequencing project: providing services to taxonomists for standard genome sequencing and annotation.</title>
        <authorList>
            <consortium name="The Broad Institute Genomics Platform"/>
            <consortium name="The Broad Institute Genome Sequencing Center for Infectious Disease"/>
            <person name="Wu L."/>
            <person name="Ma J."/>
        </authorList>
    </citation>
    <scope>NUCLEOTIDE SEQUENCE [LARGE SCALE GENOMIC DNA]</scope>
    <source>
        <strain evidence="3">CGMCC 1.10992</strain>
    </source>
</reference>
<feature type="transmembrane region" description="Helical" evidence="1">
    <location>
        <begin position="206"/>
        <end position="230"/>
    </location>
</feature>